<proteinExistence type="predicted"/>
<dbReference type="OrthoDB" id="5298746at2"/>
<dbReference type="Proteomes" id="UP000294980">
    <property type="component" value="Unassembled WGS sequence"/>
</dbReference>
<gene>
    <name evidence="3" type="ORF">EV688_105269</name>
</gene>
<evidence type="ECO:0000259" key="2">
    <source>
        <dbReference type="Pfam" id="PF14341"/>
    </source>
</evidence>
<accession>A0A4R2KYA7</accession>
<dbReference type="EMBL" id="SLWX01000005">
    <property type="protein sequence ID" value="TCO76306.1"/>
    <property type="molecule type" value="Genomic_DNA"/>
</dbReference>
<dbReference type="AlphaFoldDB" id="A0A4R2KYA7"/>
<keyword evidence="4" id="KW-1185">Reference proteome</keyword>
<feature type="transmembrane region" description="Helical" evidence="1">
    <location>
        <begin position="21"/>
        <end position="41"/>
    </location>
</feature>
<dbReference type="Pfam" id="PF14341">
    <property type="entry name" value="PilX_N"/>
    <property type="match status" value="1"/>
</dbReference>
<protein>
    <submittedName>
        <fullName evidence="3">Type IV pilus assembly protein PilX</fullName>
    </submittedName>
</protein>
<evidence type="ECO:0000256" key="1">
    <source>
        <dbReference type="SAM" id="Phobius"/>
    </source>
</evidence>
<evidence type="ECO:0000313" key="4">
    <source>
        <dbReference type="Proteomes" id="UP000294980"/>
    </source>
</evidence>
<dbReference type="InterPro" id="IPR025746">
    <property type="entry name" value="PilX_N_dom"/>
</dbReference>
<feature type="domain" description="Type 4 fimbrial biogenesis protein PilX N-terminal" evidence="2">
    <location>
        <begin position="19"/>
        <end position="69"/>
    </location>
</feature>
<comment type="caution">
    <text evidence="3">The sequence shown here is derived from an EMBL/GenBank/DDBJ whole genome shotgun (WGS) entry which is preliminary data.</text>
</comment>
<dbReference type="RefSeq" id="WP_117315294.1">
    <property type="nucleotide sequence ID" value="NZ_QQSW01000003.1"/>
</dbReference>
<keyword evidence="1" id="KW-0472">Membrane</keyword>
<keyword evidence="1" id="KW-1133">Transmembrane helix</keyword>
<evidence type="ECO:0000313" key="3">
    <source>
        <dbReference type="EMBL" id="TCO76306.1"/>
    </source>
</evidence>
<organism evidence="3 4">
    <name type="scientific">Chromatocurvus halotolerans</name>
    <dbReference type="NCBI Taxonomy" id="1132028"/>
    <lineage>
        <taxon>Bacteria</taxon>
        <taxon>Pseudomonadati</taxon>
        <taxon>Pseudomonadota</taxon>
        <taxon>Gammaproteobacteria</taxon>
        <taxon>Cellvibrionales</taxon>
        <taxon>Halieaceae</taxon>
        <taxon>Chromatocurvus</taxon>
    </lineage>
</organism>
<name>A0A4R2KYA7_9GAMM</name>
<keyword evidence="1" id="KW-0812">Transmembrane</keyword>
<sequence>MNRSISKRLPRIAGVRRQRGVVLPIVMILMVILGVLAVSGMDDTAMQERMAGNLRDREIAFQAAESALREGEAWVQVNRDIASANLELMGTAAQQWDGAAPGPSGTRTGVYSGDDIISLAADPVYYVGPPQLLRVNPGETPPEFREIFPVIARGVGATGTSVVILRSTFEPL</sequence>
<reference evidence="3 4" key="1">
    <citation type="submission" date="2019-03" db="EMBL/GenBank/DDBJ databases">
        <title>Genomic Encyclopedia of Type Strains, Phase IV (KMG-IV): sequencing the most valuable type-strain genomes for metagenomic binning, comparative biology and taxonomic classification.</title>
        <authorList>
            <person name="Goeker M."/>
        </authorList>
    </citation>
    <scope>NUCLEOTIDE SEQUENCE [LARGE SCALE GENOMIC DNA]</scope>
    <source>
        <strain evidence="3 4">DSM 23344</strain>
    </source>
</reference>